<name>A0ABQ1XAI5_9BACT</name>
<dbReference type="Proteomes" id="UP000601361">
    <property type="component" value="Unassembled WGS sequence"/>
</dbReference>
<evidence type="ECO:0000313" key="2">
    <source>
        <dbReference type="Proteomes" id="UP000601361"/>
    </source>
</evidence>
<organism evidence="1 2">
    <name type="scientific">Hymenobacter glacieicola</name>
    <dbReference type="NCBI Taxonomy" id="1562124"/>
    <lineage>
        <taxon>Bacteria</taxon>
        <taxon>Pseudomonadati</taxon>
        <taxon>Bacteroidota</taxon>
        <taxon>Cytophagia</taxon>
        <taxon>Cytophagales</taxon>
        <taxon>Hymenobacteraceae</taxon>
        <taxon>Hymenobacter</taxon>
    </lineage>
</organism>
<proteinExistence type="predicted"/>
<keyword evidence="2" id="KW-1185">Reference proteome</keyword>
<accession>A0ABQ1XAI5</accession>
<comment type="caution">
    <text evidence="1">The sequence shown here is derived from an EMBL/GenBank/DDBJ whole genome shotgun (WGS) entry which is preliminary data.</text>
</comment>
<sequence>MACGRTERQPLGAIQTEIFTRNKEFTYLVSRSDGQQLVPTDTIVLTSTGRIWDRDATQKNIGWSNRTAGARSGTGGAESPRGVWIHPPRFGEYAILELSPFPEIRLPFKPGQVWDWELDVGSYWSNPAWAMWQGQMPVKTHYKSVGQQRVATPLGKLECQQVNAVARCSAGQAKVSLLFHPQHGFVELDYVNIDGGQVRFQLLSVGVVNEFDAATYFSKQ</sequence>
<gene>
    <name evidence="1" type="ORF">GCM10011378_42420</name>
</gene>
<dbReference type="EMBL" id="BMGS01000018">
    <property type="protein sequence ID" value="GGG61848.1"/>
    <property type="molecule type" value="Genomic_DNA"/>
</dbReference>
<protein>
    <submittedName>
        <fullName evidence="1">Uncharacterized protein</fullName>
    </submittedName>
</protein>
<reference evidence="2" key="1">
    <citation type="journal article" date="2019" name="Int. J. Syst. Evol. Microbiol.">
        <title>The Global Catalogue of Microorganisms (GCM) 10K type strain sequencing project: providing services to taxonomists for standard genome sequencing and annotation.</title>
        <authorList>
            <consortium name="The Broad Institute Genomics Platform"/>
            <consortium name="The Broad Institute Genome Sequencing Center for Infectious Disease"/>
            <person name="Wu L."/>
            <person name="Ma J."/>
        </authorList>
    </citation>
    <scope>NUCLEOTIDE SEQUENCE [LARGE SCALE GENOMIC DNA]</scope>
    <source>
        <strain evidence="2">CGMCC 1.12990</strain>
    </source>
</reference>
<evidence type="ECO:0000313" key="1">
    <source>
        <dbReference type="EMBL" id="GGG61848.1"/>
    </source>
</evidence>